<dbReference type="InterPro" id="IPR011010">
    <property type="entry name" value="DNA_brk_join_enz"/>
</dbReference>
<keyword evidence="2" id="KW-1185">Reference proteome</keyword>
<reference evidence="1" key="1">
    <citation type="submission" date="2021-04" db="EMBL/GenBank/DDBJ databases">
        <authorList>
            <person name="Chebbi M.A.C M."/>
        </authorList>
    </citation>
    <scope>NUCLEOTIDE SEQUENCE</scope>
</reference>
<dbReference type="SUPFAM" id="SSF56349">
    <property type="entry name" value="DNA breaking-rejoining enzymes"/>
    <property type="match status" value="1"/>
</dbReference>
<gene>
    <name evidence="1" type="ORF">HICCMSTLAB_LOCUS5152</name>
</gene>
<sequence length="194" mass="22489">MMNEILSSGETTDEDEVDRNFDAEAKLIIPYQKKSADRYLQVYDNYQRWRHENRNALSTSEENNLVVYFKCLSTRISPPTMWSIWSILKKTLKTKDDIDISEFHNVKSMVKNNAKGYKPKKSLVLTWDEVMRFINEAPDSMYLASKVILVFGICGATRCEELKELKVKDVEDLGGKYLVSINESKNDVPLFTLK</sequence>
<accession>A0A8J2H9Q4</accession>
<proteinExistence type="predicted"/>
<organism evidence="1 2">
    <name type="scientific">Cotesia congregata</name>
    <name type="common">Parasitoid wasp</name>
    <name type="synonym">Apanteles congregatus</name>
    <dbReference type="NCBI Taxonomy" id="51543"/>
    <lineage>
        <taxon>Eukaryota</taxon>
        <taxon>Metazoa</taxon>
        <taxon>Ecdysozoa</taxon>
        <taxon>Arthropoda</taxon>
        <taxon>Hexapoda</taxon>
        <taxon>Insecta</taxon>
        <taxon>Pterygota</taxon>
        <taxon>Neoptera</taxon>
        <taxon>Endopterygota</taxon>
        <taxon>Hymenoptera</taxon>
        <taxon>Apocrita</taxon>
        <taxon>Ichneumonoidea</taxon>
        <taxon>Braconidae</taxon>
        <taxon>Microgastrinae</taxon>
        <taxon>Cotesia</taxon>
    </lineage>
</organism>
<comment type="caution">
    <text evidence="1">The sequence shown here is derived from an EMBL/GenBank/DDBJ whole genome shotgun (WGS) entry which is preliminary data.</text>
</comment>
<dbReference type="GO" id="GO:0003677">
    <property type="term" value="F:DNA binding"/>
    <property type="evidence" value="ECO:0007669"/>
    <property type="project" value="InterPro"/>
</dbReference>
<evidence type="ECO:0000313" key="2">
    <source>
        <dbReference type="Proteomes" id="UP000786811"/>
    </source>
</evidence>
<dbReference type="OrthoDB" id="7697116at2759"/>
<dbReference type="AlphaFoldDB" id="A0A8J2H9Q4"/>
<name>A0A8J2H9Q4_COTCN</name>
<evidence type="ECO:0000313" key="1">
    <source>
        <dbReference type="EMBL" id="CAG5089225.1"/>
    </source>
</evidence>
<protein>
    <submittedName>
        <fullName evidence="1">Uncharacterized protein</fullName>
    </submittedName>
</protein>
<dbReference type="Proteomes" id="UP000786811">
    <property type="component" value="Unassembled WGS sequence"/>
</dbReference>
<dbReference type="EMBL" id="CAJNRD030001119">
    <property type="protein sequence ID" value="CAG5089225.1"/>
    <property type="molecule type" value="Genomic_DNA"/>
</dbReference>